<accession>A0A1G4AUI5</accession>
<dbReference type="GeneID" id="34565135"/>
<dbReference type="Proteomes" id="UP000176998">
    <property type="component" value="Unassembled WGS sequence"/>
</dbReference>
<name>A0A1G4AUI5_9PEZI</name>
<sequence length="79" mass="8575">MKYATLMSHSLVSPPREGNGEKLLAQCPGGTGDEGNDSVDDDGDGDAYDFESTPELRRVATRCKAKKRRNHNLAASHKT</sequence>
<comment type="caution">
    <text evidence="2">The sequence shown here is derived from an EMBL/GenBank/DDBJ whole genome shotgun (WGS) entry which is preliminary data.</text>
</comment>
<gene>
    <name evidence="2" type="ORF">CORC01_12003</name>
</gene>
<dbReference type="AlphaFoldDB" id="A0A1G4AUI5"/>
<protein>
    <submittedName>
        <fullName evidence="2">Uncharacterized protein</fullName>
    </submittedName>
</protein>
<feature type="compositionally biased region" description="Acidic residues" evidence="1">
    <location>
        <begin position="34"/>
        <end position="49"/>
    </location>
</feature>
<dbReference type="EMBL" id="MJBS01000139">
    <property type="protein sequence ID" value="OHE92722.1"/>
    <property type="molecule type" value="Genomic_DNA"/>
</dbReference>
<keyword evidence="3" id="KW-1185">Reference proteome</keyword>
<dbReference type="RefSeq" id="XP_022469890.1">
    <property type="nucleotide sequence ID" value="XM_022623625.1"/>
</dbReference>
<evidence type="ECO:0000256" key="1">
    <source>
        <dbReference type="SAM" id="MobiDB-lite"/>
    </source>
</evidence>
<evidence type="ECO:0000313" key="3">
    <source>
        <dbReference type="Proteomes" id="UP000176998"/>
    </source>
</evidence>
<organism evidence="2 3">
    <name type="scientific">Colletotrichum orchidophilum</name>
    <dbReference type="NCBI Taxonomy" id="1209926"/>
    <lineage>
        <taxon>Eukaryota</taxon>
        <taxon>Fungi</taxon>
        <taxon>Dikarya</taxon>
        <taxon>Ascomycota</taxon>
        <taxon>Pezizomycotina</taxon>
        <taxon>Sordariomycetes</taxon>
        <taxon>Hypocreomycetidae</taxon>
        <taxon>Glomerellales</taxon>
        <taxon>Glomerellaceae</taxon>
        <taxon>Colletotrichum</taxon>
    </lineage>
</organism>
<evidence type="ECO:0000313" key="2">
    <source>
        <dbReference type="EMBL" id="OHE92722.1"/>
    </source>
</evidence>
<reference evidence="2 3" key="1">
    <citation type="submission" date="2016-09" db="EMBL/GenBank/DDBJ databases">
        <authorList>
            <person name="Capua I."/>
            <person name="De Benedictis P."/>
            <person name="Joannis T."/>
            <person name="Lombin L.H."/>
            <person name="Cattoli G."/>
        </authorList>
    </citation>
    <scope>NUCLEOTIDE SEQUENCE [LARGE SCALE GENOMIC DNA]</scope>
    <source>
        <strain evidence="2 3">IMI 309357</strain>
    </source>
</reference>
<proteinExistence type="predicted"/>
<feature type="region of interest" description="Disordered" evidence="1">
    <location>
        <begin position="1"/>
        <end position="52"/>
    </location>
</feature>